<dbReference type="EMBL" id="MU032345">
    <property type="protein sequence ID" value="KAF3768345.1"/>
    <property type="molecule type" value="Genomic_DNA"/>
</dbReference>
<evidence type="ECO:0000313" key="2">
    <source>
        <dbReference type="EMBL" id="KAF3768345.1"/>
    </source>
</evidence>
<name>A0A9P4Y955_CRYP1</name>
<protein>
    <submittedName>
        <fullName evidence="2">Uncharacterized protein</fullName>
    </submittedName>
</protein>
<reference evidence="2" key="1">
    <citation type="journal article" date="2020" name="Phytopathology">
        <title>Genome sequence of the chestnut blight fungus Cryphonectria parasitica EP155: A fundamental resource for an archetypical invasive plant pathogen.</title>
        <authorList>
            <person name="Crouch J.A."/>
            <person name="Dawe A."/>
            <person name="Aerts A."/>
            <person name="Barry K."/>
            <person name="Churchill A.C.L."/>
            <person name="Grimwood J."/>
            <person name="Hillman B."/>
            <person name="Milgroom M.G."/>
            <person name="Pangilinan J."/>
            <person name="Smith M."/>
            <person name="Salamov A."/>
            <person name="Schmutz J."/>
            <person name="Yadav J."/>
            <person name="Grigoriev I.V."/>
            <person name="Nuss D."/>
        </authorList>
    </citation>
    <scope>NUCLEOTIDE SEQUENCE</scope>
    <source>
        <strain evidence="2">EP155</strain>
    </source>
</reference>
<dbReference type="AlphaFoldDB" id="A0A9P4Y955"/>
<dbReference type="GeneID" id="63842555"/>
<evidence type="ECO:0000313" key="3">
    <source>
        <dbReference type="Proteomes" id="UP000803844"/>
    </source>
</evidence>
<dbReference type="Proteomes" id="UP000803844">
    <property type="component" value="Unassembled WGS sequence"/>
</dbReference>
<organism evidence="2 3">
    <name type="scientific">Cryphonectria parasitica (strain ATCC 38755 / EP155)</name>
    <dbReference type="NCBI Taxonomy" id="660469"/>
    <lineage>
        <taxon>Eukaryota</taxon>
        <taxon>Fungi</taxon>
        <taxon>Dikarya</taxon>
        <taxon>Ascomycota</taxon>
        <taxon>Pezizomycotina</taxon>
        <taxon>Sordariomycetes</taxon>
        <taxon>Sordariomycetidae</taxon>
        <taxon>Diaporthales</taxon>
        <taxon>Cryphonectriaceae</taxon>
        <taxon>Cryphonectria-Endothia species complex</taxon>
        <taxon>Cryphonectria</taxon>
    </lineage>
</organism>
<comment type="caution">
    <text evidence="2">The sequence shown here is derived from an EMBL/GenBank/DDBJ whole genome shotgun (WGS) entry which is preliminary data.</text>
</comment>
<gene>
    <name evidence="2" type="ORF">M406DRAFT_71398</name>
</gene>
<accession>A0A9P4Y955</accession>
<sequence length="182" mass="21486">MSSSSTKQETPSSPTFWLNTERTWNQQSSELLLTQDDMGSSKGEDLWDIPWDRLSPQNATEVSDVENFWDVSWNELLYLPIWTVEKIVKFSDGTLAHELKLRPVVCRFHQALTLNLSEALKFFYNYREEKIRKVNPSTRLPIYDIDSIPGQRICKFLDQVYWGKELMVVMEVRTVLYWFSHI</sequence>
<evidence type="ECO:0000256" key="1">
    <source>
        <dbReference type="SAM" id="MobiDB-lite"/>
    </source>
</evidence>
<feature type="compositionally biased region" description="Low complexity" evidence="1">
    <location>
        <begin position="1"/>
        <end position="15"/>
    </location>
</feature>
<proteinExistence type="predicted"/>
<dbReference type="RefSeq" id="XP_040779306.1">
    <property type="nucleotide sequence ID" value="XM_040925426.1"/>
</dbReference>
<keyword evidence="3" id="KW-1185">Reference proteome</keyword>
<feature type="region of interest" description="Disordered" evidence="1">
    <location>
        <begin position="1"/>
        <end position="20"/>
    </location>
</feature>